<dbReference type="RefSeq" id="WP_307237177.1">
    <property type="nucleotide sequence ID" value="NZ_JAUSUZ010000001.1"/>
</dbReference>
<keyword evidence="1" id="KW-0472">Membrane</keyword>
<name>A0AAE3VXY8_9ACTN</name>
<sequence>MRGRRFAFRVAAVAETFPGLDPGTREFVVLPRQSVPVAPIINRYLIAGASADPAALHRTGDDGQAEALAAELGRTLGPAGLPVPAIVVMAGEQRAVLGHGGANGLLTLVYSAGAAGGVLIALLAVAVTAVADTAACGRALSRLRTMGMSAGPGRTLLLIELSPPVVALPPLTAAVLVFALLLEERVNRALDLGTALRWGDVR</sequence>
<organism evidence="2 3">
    <name type="scientific">Catenuloplanes indicus</name>
    <dbReference type="NCBI Taxonomy" id="137267"/>
    <lineage>
        <taxon>Bacteria</taxon>
        <taxon>Bacillati</taxon>
        <taxon>Actinomycetota</taxon>
        <taxon>Actinomycetes</taxon>
        <taxon>Micromonosporales</taxon>
        <taxon>Micromonosporaceae</taxon>
        <taxon>Catenuloplanes</taxon>
    </lineage>
</organism>
<feature type="transmembrane region" description="Helical" evidence="1">
    <location>
        <begin position="161"/>
        <end position="182"/>
    </location>
</feature>
<keyword evidence="1" id="KW-1133">Transmembrane helix</keyword>
<gene>
    <name evidence="2" type="ORF">J2S42_001719</name>
</gene>
<protein>
    <submittedName>
        <fullName evidence="2">Uncharacterized protein</fullName>
    </submittedName>
</protein>
<keyword evidence="1" id="KW-0812">Transmembrane</keyword>
<dbReference type="EMBL" id="JAUSUZ010000001">
    <property type="protein sequence ID" value="MDQ0365050.1"/>
    <property type="molecule type" value="Genomic_DNA"/>
</dbReference>
<feature type="transmembrane region" description="Helical" evidence="1">
    <location>
        <begin position="118"/>
        <end position="141"/>
    </location>
</feature>
<proteinExistence type="predicted"/>
<evidence type="ECO:0000313" key="3">
    <source>
        <dbReference type="Proteomes" id="UP001240236"/>
    </source>
</evidence>
<comment type="caution">
    <text evidence="2">The sequence shown here is derived from an EMBL/GenBank/DDBJ whole genome shotgun (WGS) entry which is preliminary data.</text>
</comment>
<evidence type="ECO:0000256" key="1">
    <source>
        <dbReference type="SAM" id="Phobius"/>
    </source>
</evidence>
<keyword evidence="3" id="KW-1185">Reference proteome</keyword>
<reference evidence="2 3" key="1">
    <citation type="submission" date="2023-07" db="EMBL/GenBank/DDBJ databases">
        <title>Sequencing the genomes of 1000 actinobacteria strains.</title>
        <authorList>
            <person name="Klenk H.-P."/>
        </authorList>
    </citation>
    <scope>NUCLEOTIDE SEQUENCE [LARGE SCALE GENOMIC DNA]</scope>
    <source>
        <strain evidence="2 3">DSM 44709</strain>
    </source>
</reference>
<dbReference type="Proteomes" id="UP001240236">
    <property type="component" value="Unassembled WGS sequence"/>
</dbReference>
<accession>A0AAE3VXY8</accession>
<dbReference type="AlphaFoldDB" id="A0AAE3VXY8"/>
<evidence type="ECO:0000313" key="2">
    <source>
        <dbReference type="EMBL" id="MDQ0365050.1"/>
    </source>
</evidence>